<dbReference type="InterPro" id="IPR037066">
    <property type="entry name" value="Plug_dom_sf"/>
</dbReference>
<keyword evidence="7 11" id="KW-0798">TonB box</keyword>
<keyword evidence="9 10" id="KW-0998">Cell outer membrane</keyword>
<keyword evidence="5 12" id="KW-0732">Signal</keyword>
<comment type="caution">
    <text evidence="15">The sequence shown here is derived from an EMBL/GenBank/DDBJ whole genome shotgun (WGS) entry which is preliminary data.</text>
</comment>
<comment type="subcellular location">
    <subcellularLocation>
        <location evidence="1 10">Cell outer membrane</location>
        <topology evidence="1 10">Multi-pass membrane protein</topology>
    </subcellularLocation>
</comment>
<feature type="chain" id="PRO_5011961703" description="TonB-dependent vitamin B12 receptor" evidence="12">
    <location>
        <begin position="22"/>
        <end position="612"/>
    </location>
</feature>
<dbReference type="EMBL" id="MPRL01000063">
    <property type="protein sequence ID" value="OOZ39035.1"/>
    <property type="molecule type" value="Genomic_DNA"/>
</dbReference>
<evidence type="ECO:0000256" key="1">
    <source>
        <dbReference type="ARBA" id="ARBA00004571"/>
    </source>
</evidence>
<evidence type="ECO:0000256" key="6">
    <source>
        <dbReference type="ARBA" id="ARBA00023065"/>
    </source>
</evidence>
<evidence type="ECO:0000313" key="16">
    <source>
        <dbReference type="Proteomes" id="UP000191110"/>
    </source>
</evidence>
<evidence type="ECO:0000256" key="10">
    <source>
        <dbReference type="PROSITE-ProRule" id="PRU01360"/>
    </source>
</evidence>
<dbReference type="GO" id="GO:0015889">
    <property type="term" value="P:cobalamin transport"/>
    <property type="evidence" value="ECO:0007669"/>
    <property type="project" value="TreeGrafter"/>
</dbReference>
<feature type="domain" description="TonB-dependent receptor plug" evidence="14">
    <location>
        <begin position="41"/>
        <end position="146"/>
    </location>
</feature>
<evidence type="ECO:0000256" key="11">
    <source>
        <dbReference type="RuleBase" id="RU003357"/>
    </source>
</evidence>
<dbReference type="PANTHER" id="PTHR30069">
    <property type="entry name" value="TONB-DEPENDENT OUTER MEMBRANE RECEPTOR"/>
    <property type="match status" value="1"/>
</dbReference>
<keyword evidence="3 10" id="KW-1134">Transmembrane beta strand</keyword>
<evidence type="ECO:0000256" key="4">
    <source>
        <dbReference type="ARBA" id="ARBA00022692"/>
    </source>
</evidence>
<dbReference type="GO" id="GO:0006811">
    <property type="term" value="P:monoatomic ion transport"/>
    <property type="evidence" value="ECO:0007669"/>
    <property type="project" value="UniProtKB-KW"/>
</dbReference>
<dbReference type="InterPro" id="IPR039426">
    <property type="entry name" value="TonB-dep_rcpt-like"/>
</dbReference>
<feature type="signal peptide" evidence="12">
    <location>
        <begin position="1"/>
        <end position="21"/>
    </location>
</feature>
<evidence type="ECO:0000256" key="12">
    <source>
        <dbReference type="SAM" id="SignalP"/>
    </source>
</evidence>
<keyword evidence="4 10" id="KW-0812">Transmembrane</keyword>
<proteinExistence type="inferred from homology"/>
<evidence type="ECO:0000256" key="3">
    <source>
        <dbReference type="ARBA" id="ARBA00022452"/>
    </source>
</evidence>
<dbReference type="AlphaFoldDB" id="A0A1T2L1R4"/>
<evidence type="ECO:0000256" key="5">
    <source>
        <dbReference type="ARBA" id="ARBA00022729"/>
    </source>
</evidence>
<evidence type="ECO:0000256" key="9">
    <source>
        <dbReference type="ARBA" id="ARBA00023237"/>
    </source>
</evidence>
<dbReference type="PANTHER" id="PTHR30069:SF53">
    <property type="entry name" value="COLICIN I RECEPTOR-RELATED"/>
    <property type="match status" value="1"/>
</dbReference>
<evidence type="ECO:0000256" key="2">
    <source>
        <dbReference type="ARBA" id="ARBA00022448"/>
    </source>
</evidence>
<keyword evidence="2 10" id="KW-0813">Transport</keyword>
<keyword evidence="6" id="KW-0406">Ion transport</keyword>
<dbReference type="CDD" id="cd01347">
    <property type="entry name" value="ligand_gated_channel"/>
    <property type="match status" value="1"/>
</dbReference>
<dbReference type="SUPFAM" id="SSF56935">
    <property type="entry name" value="Porins"/>
    <property type="match status" value="1"/>
</dbReference>
<protein>
    <recommendedName>
        <fullName evidence="17">TonB-dependent vitamin B12 receptor</fullName>
    </recommendedName>
</protein>
<dbReference type="Gene3D" id="2.170.130.10">
    <property type="entry name" value="TonB-dependent receptor, plug domain"/>
    <property type="match status" value="1"/>
</dbReference>
<dbReference type="InterPro" id="IPR000531">
    <property type="entry name" value="Beta-barrel_TonB"/>
</dbReference>
<dbReference type="Pfam" id="PF00593">
    <property type="entry name" value="TonB_dep_Rec_b-barrel"/>
    <property type="match status" value="1"/>
</dbReference>
<evidence type="ECO:0000259" key="14">
    <source>
        <dbReference type="Pfam" id="PF07715"/>
    </source>
</evidence>
<dbReference type="Gene3D" id="2.40.170.20">
    <property type="entry name" value="TonB-dependent receptor, beta-barrel domain"/>
    <property type="match status" value="1"/>
</dbReference>
<evidence type="ECO:0008006" key="17">
    <source>
        <dbReference type="Google" id="ProtNLM"/>
    </source>
</evidence>
<evidence type="ECO:0000313" key="15">
    <source>
        <dbReference type="EMBL" id="OOZ39035.1"/>
    </source>
</evidence>
<sequence>MKSLITGLLATLILASQPTLAENHTIPTIVITATRTAQSVDESLATVSVIDRAMIDQSQATTLPELLRTLPGAELITLGGYGKESSLYLRGTNTNHMLVLIDGIRVGSATLGTVALANLPLAQVERIEVVRGPRSSLYGSEAIGGVMQIFTRRGRDGIDGNFELGYGSFDTQTFSGGISGGANGSHFNLQASHLVSNNIDIQNGTDPDKDGYENNSVSTTLGHRFGNWGEIELHWLRSEGENEFDAYPGETEFLEQTIGARLQFTPVDWWSITLKAAEGRDENDNLAANIVVTRFNTQRISAGWQNDLMLGDDHLLTLGIDSTHEEVDSLTAYSETERENIGGFAEWQSAYGNNDLVISLRHDDSDRSSGHTTGNIDWGYGFANGVRLSASYGTAFKMPTFNDLFFPADPWSAGNPDLEPELSKSFELGLKGRHDWGNWGLHGYTTRIDNMIEWACTSGSAICNDADWSNDFWQPSNVSSAQIDGIEALFNLQRSDWNLNLTLNLLDPRDTDSGNTLQRRSQQSMSLAFDKRFGPISAGLTVDAHGERYNDRSNSYKLDAYTLTSMRLAYEPVKRWQLRLKIDNLFDVDYEPALHYNNPGRSVLASVAYGLK</sequence>
<accession>A0A1T2L1R4</accession>
<reference evidence="15 16" key="1">
    <citation type="submission" date="2016-11" db="EMBL/GenBank/DDBJ databases">
        <title>Mixed transmission modes and dynamic genome evolution in an obligate animal-bacterial symbiosis.</title>
        <authorList>
            <person name="Russell S.L."/>
            <person name="Corbett-Detig R.B."/>
            <person name="Cavanaugh C.M."/>
        </authorList>
    </citation>
    <scope>NUCLEOTIDE SEQUENCE [LARGE SCALE GENOMIC DNA]</scope>
    <source>
        <strain evidence="15">Sveles-Q1</strain>
    </source>
</reference>
<feature type="domain" description="TonB-dependent receptor-like beta-barrel" evidence="13">
    <location>
        <begin position="166"/>
        <end position="585"/>
    </location>
</feature>
<keyword evidence="8 10" id="KW-0472">Membrane</keyword>
<organism evidence="15 16">
    <name type="scientific">Solemya pervernicosa gill symbiont</name>
    <dbReference type="NCBI Taxonomy" id="642797"/>
    <lineage>
        <taxon>Bacteria</taxon>
        <taxon>Pseudomonadati</taxon>
        <taxon>Pseudomonadota</taxon>
        <taxon>Gammaproteobacteria</taxon>
        <taxon>sulfur-oxidizing symbionts</taxon>
    </lineage>
</organism>
<dbReference type="Proteomes" id="UP000191110">
    <property type="component" value="Unassembled WGS sequence"/>
</dbReference>
<dbReference type="InterPro" id="IPR036942">
    <property type="entry name" value="Beta-barrel_TonB_sf"/>
</dbReference>
<dbReference type="GO" id="GO:0009279">
    <property type="term" value="C:cell outer membrane"/>
    <property type="evidence" value="ECO:0007669"/>
    <property type="project" value="UniProtKB-SubCell"/>
</dbReference>
<dbReference type="PROSITE" id="PS52016">
    <property type="entry name" value="TONB_DEPENDENT_REC_3"/>
    <property type="match status" value="1"/>
</dbReference>
<comment type="similarity">
    <text evidence="10 11">Belongs to the TonB-dependent receptor family.</text>
</comment>
<evidence type="ECO:0000259" key="13">
    <source>
        <dbReference type="Pfam" id="PF00593"/>
    </source>
</evidence>
<gene>
    <name evidence="15" type="ORF">BOW53_13170</name>
</gene>
<evidence type="ECO:0000256" key="8">
    <source>
        <dbReference type="ARBA" id="ARBA00023136"/>
    </source>
</evidence>
<dbReference type="RefSeq" id="WP_078484552.1">
    <property type="nucleotide sequence ID" value="NZ_MPRL01000063.1"/>
</dbReference>
<dbReference type="OrthoDB" id="9815954at2"/>
<name>A0A1T2L1R4_9GAMM</name>
<dbReference type="Pfam" id="PF07715">
    <property type="entry name" value="Plug"/>
    <property type="match status" value="1"/>
</dbReference>
<dbReference type="InterPro" id="IPR012910">
    <property type="entry name" value="Plug_dom"/>
</dbReference>
<keyword evidence="16" id="KW-1185">Reference proteome</keyword>
<evidence type="ECO:0000256" key="7">
    <source>
        <dbReference type="ARBA" id="ARBA00023077"/>
    </source>
</evidence>